<evidence type="ECO:0000313" key="2">
    <source>
        <dbReference type="Proteomes" id="UP000492821"/>
    </source>
</evidence>
<dbReference type="WBParaSite" id="Pan_g433.t1">
    <property type="protein sequence ID" value="Pan_g433.t1"/>
    <property type="gene ID" value="Pan_g433"/>
</dbReference>
<evidence type="ECO:0000313" key="3">
    <source>
        <dbReference type="WBParaSite" id="Pan_g433.t1"/>
    </source>
</evidence>
<accession>A0A7E4VWU4</accession>
<feature type="transmembrane region" description="Helical" evidence="1">
    <location>
        <begin position="7"/>
        <end position="25"/>
    </location>
</feature>
<evidence type="ECO:0000256" key="1">
    <source>
        <dbReference type="SAM" id="Phobius"/>
    </source>
</evidence>
<organism evidence="2 3">
    <name type="scientific">Panagrellus redivivus</name>
    <name type="common">Microworm</name>
    <dbReference type="NCBI Taxonomy" id="6233"/>
    <lineage>
        <taxon>Eukaryota</taxon>
        <taxon>Metazoa</taxon>
        <taxon>Ecdysozoa</taxon>
        <taxon>Nematoda</taxon>
        <taxon>Chromadorea</taxon>
        <taxon>Rhabditida</taxon>
        <taxon>Tylenchina</taxon>
        <taxon>Panagrolaimomorpha</taxon>
        <taxon>Panagrolaimoidea</taxon>
        <taxon>Panagrolaimidae</taxon>
        <taxon>Panagrellus</taxon>
    </lineage>
</organism>
<keyword evidence="1" id="KW-0472">Membrane</keyword>
<sequence>MAITNILQVCIATIIFTYAKMPWGLNEVFHFIEYVFLPATGVFQLTRLALIGLVITLNNLFGRKLSELATPRVGEVHKMLTQAINTNVLFTCLFTRVPLIFSWGASTLGNVAFINVTVTVTTCLQQSVMVGEMLIMLYYVNPYNRFIVALFKRKAVPVNNLTMSSANK</sequence>
<reference evidence="2" key="1">
    <citation type="journal article" date="2013" name="Genetics">
        <title>The draft genome and transcriptome of Panagrellus redivivus are shaped by the harsh demands of a free-living lifestyle.</title>
        <authorList>
            <person name="Srinivasan J."/>
            <person name="Dillman A.R."/>
            <person name="Macchietto M.G."/>
            <person name="Heikkinen L."/>
            <person name="Lakso M."/>
            <person name="Fracchia K.M."/>
            <person name="Antoshechkin I."/>
            <person name="Mortazavi A."/>
            <person name="Wong G."/>
            <person name="Sternberg P.W."/>
        </authorList>
    </citation>
    <scope>NUCLEOTIDE SEQUENCE [LARGE SCALE GENOMIC DNA]</scope>
    <source>
        <strain evidence="2">MT8872</strain>
    </source>
</reference>
<proteinExistence type="predicted"/>
<feature type="transmembrane region" description="Helical" evidence="1">
    <location>
        <begin position="45"/>
        <end position="62"/>
    </location>
</feature>
<feature type="transmembrane region" description="Helical" evidence="1">
    <location>
        <begin position="111"/>
        <end position="140"/>
    </location>
</feature>
<protein>
    <submittedName>
        <fullName evidence="3">VUT family protein</fullName>
    </submittedName>
</protein>
<feature type="transmembrane region" description="Helical" evidence="1">
    <location>
        <begin position="83"/>
        <end position="105"/>
    </location>
</feature>
<keyword evidence="1" id="KW-1133">Transmembrane helix</keyword>
<dbReference type="Proteomes" id="UP000492821">
    <property type="component" value="Unassembled WGS sequence"/>
</dbReference>
<keyword evidence="2" id="KW-1185">Reference proteome</keyword>
<name>A0A7E4VWU4_PANRE</name>
<dbReference type="AlphaFoldDB" id="A0A7E4VWU4"/>
<keyword evidence="1" id="KW-0812">Transmembrane</keyword>
<reference evidence="3" key="2">
    <citation type="submission" date="2020-10" db="UniProtKB">
        <authorList>
            <consortium name="WormBaseParasite"/>
        </authorList>
    </citation>
    <scope>IDENTIFICATION</scope>
</reference>